<name>A0ABV4SX14_9ACTN</name>
<evidence type="ECO:0000256" key="1">
    <source>
        <dbReference type="ARBA" id="ARBA00007689"/>
    </source>
</evidence>
<comment type="similarity">
    <text evidence="1">Belongs to the YciI family.</text>
</comment>
<dbReference type="InterPro" id="IPR011008">
    <property type="entry name" value="Dimeric_a/b-barrel"/>
</dbReference>
<dbReference type="Proteomes" id="UP001571476">
    <property type="component" value="Unassembled WGS sequence"/>
</dbReference>
<gene>
    <name evidence="3" type="ORF">ACEG43_43930</name>
</gene>
<proteinExistence type="inferred from homology"/>
<dbReference type="EMBL" id="JBGOSP010000049">
    <property type="protein sequence ID" value="MFA3843007.1"/>
    <property type="molecule type" value="Genomic_DNA"/>
</dbReference>
<protein>
    <submittedName>
        <fullName evidence="3">YciI family protein</fullName>
    </submittedName>
</protein>
<dbReference type="InterPro" id="IPR005545">
    <property type="entry name" value="YCII"/>
</dbReference>
<sequence>MGVALETKVLFHFSSCIALPQSCRCQADARTAGDQERQGPWRFVVSNVHRDPTGWGRHLDAHLRWLVGRAESGQLRASGPTTRTEAKPGQPGQAWKRTALLVFAAAEEEELYKIVATDPYLAEGQMQEMTCTRWDPILGVLGEESSRAGLSEAKLFERLAELTQ</sequence>
<feature type="domain" description="YCII-related" evidence="2">
    <location>
        <begin position="58"/>
        <end position="134"/>
    </location>
</feature>
<dbReference type="Pfam" id="PF03795">
    <property type="entry name" value="YCII"/>
    <property type="match status" value="1"/>
</dbReference>
<comment type="caution">
    <text evidence="3">The sequence shown here is derived from an EMBL/GenBank/DDBJ whole genome shotgun (WGS) entry which is preliminary data.</text>
</comment>
<accession>A0ABV4SX14</accession>
<organism evidence="3 4">
    <name type="scientific">Streptomyces aureus</name>
    <dbReference type="NCBI Taxonomy" id="193461"/>
    <lineage>
        <taxon>Bacteria</taxon>
        <taxon>Bacillati</taxon>
        <taxon>Actinomycetota</taxon>
        <taxon>Actinomycetes</taxon>
        <taxon>Kitasatosporales</taxon>
        <taxon>Streptomycetaceae</taxon>
        <taxon>Streptomyces</taxon>
    </lineage>
</organism>
<reference evidence="3 4" key="1">
    <citation type="submission" date="2024-08" db="EMBL/GenBank/DDBJ databases">
        <title>Genome sequence of Streptomyces aureus CACIA-1.46HGO.</title>
        <authorList>
            <person name="Evangelista-Martinez Z."/>
        </authorList>
    </citation>
    <scope>NUCLEOTIDE SEQUENCE [LARGE SCALE GENOMIC DNA]</scope>
    <source>
        <strain evidence="3 4">CACIA-1.46HGO</strain>
    </source>
</reference>
<evidence type="ECO:0000259" key="2">
    <source>
        <dbReference type="Pfam" id="PF03795"/>
    </source>
</evidence>
<evidence type="ECO:0000313" key="4">
    <source>
        <dbReference type="Proteomes" id="UP001571476"/>
    </source>
</evidence>
<keyword evidence="4" id="KW-1185">Reference proteome</keyword>
<dbReference type="RefSeq" id="WP_372566928.1">
    <property type="nucleotide sequence ID" value="NZ_JBGOSP010000049.1"/>
</dbReference>
<dbReference type="Gene3D" id="3.30.70.1060">
    <property type="entry name" value="Dimeric alpha+beta barrel"/>
    <property type="match status" value="1"/>
</dbReference>
<evidence type="ECO:0000313" key="3">
    <source>
        <dbReference type="EMBL" id="MFA3843007.1"/>
    </source>
</evidence>
<dbReference type="SUPFAM" id="SSF54909">
    <property type="entry name" value="Dimeric alpha+beta barrel"/>
    <property type="match status" value="1"/>
</dbReference>